<keyword evidence="3" id="KW-1185">Reference proteome</keyword>
<evidence type="ECO:0000256" key="1">
    <source>
        <dbReference type="SAM" id="MobiDB-lite"/>
    </source>
</evidence>
<dbReference type="AlphaFoldDB" id="A0A8H7VZQ3"/>
<proteinExistence type="predicted"/>
<name>A0A8H7VZQ3_9HELO</name>
<evidence type="ECO:0000313" key="2">
    <source>
        <dbReference type="EMBL" id="KAG4412661.1"/>
    </source>
</evidence>
<accession>A0A8H7VZQ3</accession>
<reference evidence="2" key="1">
    <citation type="submission" date="2021-02" db="EMBL/GenBank/DDBJ databases">
        <title>Genome sequence Cadophora malorum strain M34.</title>
        <authorList>
            <person name="Stefanovic E."/>
            <person name="Vu D."/>
            <person name="Scully C."/>
            <person name="Dijksterhuis J."/>
            <person name="Roader J."/>
            <person name="Houbraken J."/>
        </authorList>
    </citation>
    <scope>NUCLEOTIDE SEQUENCE</scope>
    <source>
        <strain evidence="2">M34</strain>
    </source>
</reference>
<evidence type="ECO:0000313" key="3">
    <source>
        <dbReference type="Proteomes" id="UP000664132"/>
    </source>
</evidence>
<dbReference type="EMBL" id="JAFJYH010000362">
    <property type="protein sequence ID" value="KAG4412661.1"/>
    <property type="molecule type" value="Genomic_DNA"/>
</dbReference>
<feature type="compositionally biased region" description="Polar residues" evidence="1">
    <location>
        <begin position="125"/>
        <end position="145"/>
    </location>
</feature>
<organism evidence="2 3">
    <name type="scientific">Cadophora malorum</name>
    <dbReference type="NCBI Taxonomy" id="108018"/>
    <lineage>
        <taxon>Eukaryota</taxon>
        <taxon>Fungi</taxon>
        <taxon>Dikarya</taxon>
        <taxon>Ascomycota</taxon>
        <taxon>Pezizomycotina</taxon>
        <taxon>Leotiomycetes</taxon>
        <taxon>Helotiales</taxon>
        <taxon>Ploettnerulaceae</taxon>
        <taxon>Cadophora</taxon>
    </lineage>
</organism>
<gene>
    <name evidence="2" type="ORF">IFR04_014202</name>
</gene>
<sequence>MSDSTSTNTSDATRISISSATTHNLLAASPAFCCSRPLLVDNPSLTEHLWACTIDHFLATARSIIAWCDEEMLSWCGTVTKFISFKRCDPHSDYYCDSVDADAGADQVPDASISDKVSDVADDSTGASSARSENQPPSPNTTLHLSETETSPNSNTSAASNSTSPSDRDPDITYYTQGFLINQNAIAWLRIDFLSSPDGTQKKLHQERRGCDSCLSRAQVAVYGEGLGG</sequence>
<feature type="region of interest" description="Disordered" evidence="1">
    <location>
        <begin position="107"/>
        <end position="169"/>
    </location>
</feature>
<protein>
    <submittedName>
        <fullName evidence="2">Uncharacterized protein</fullName>
    </submittedName>
</protein>
<comment type="caution">
    <text evidence="2">The sequence shown here is derived from an EMBL/GenBank/DDBJ whole genome shotgun (WGS) entry which is preliminary data.</text>
</comment>
<feature type="compositionally biased region" description="Low complexity" evidence="1">
    <location>
        <begin position="148"/>
        <end position="165"/>
    </location>
</feature>
<dbReference type="Proteomes" id="UP000664132">
    <property type="component" value="Unassembled WGS sequence"/>
</dbReference>